<feature type="non-terminal residue" evidence="1">
    <location>
        <position position="1"/>
    </location>
</feature>
<reference evidence="1" key="1">
    <citation type="submission" date="2013-08" db="EMBL/GenBank/DDBJ databases">
        <authorList>
            <person name="Mendez C."/>
            <person name="Richter M."/>
            <person name="Ferrer M."/>
            <person name="Sanchez J."/>
        </authorList>
    </citation>
    <scope>NUCLEOTIDE SEQUENCE</scope>
</reference>
<accession>T1B4X5</accession>
<name>T1B4X5_9ZZZZ</name>
<reference evidence="1" key="2">
    <citation type="journal article" date="2014" name="ISME J.">
        <title>Microbial stratification in low pH oxic and suboxic macroscopic growths along an acid mine drainage.</title>
        <authorList>
            <person name="Mendez-Garcia C."/>
            <person name="Mesa V."/>
            <person name="Sprenger R.R."/>
            <person name="Richter M."/>
            <person name="Diez M.S."/>
            <person name="Solano J."/>
            <person name="Bargiela R."/>
            <person name="Golyshina O.V."/>
            <person name="Manteca A."/>
            <person name="Ramos J.L."/>
            <person name="Gallego J.R."/>
            <person name="Llorente I."/>
            <person name="Martins Dos Santos V.A."/>
            <person name="Jensen O.N."/>
            <person name="Pelaez A.I."/>
            <person name="Sanchez J."/>
            <person name="Ferrer M."/>
        </authorList>
    </citation>
    <scope>NUCLEOTIDE SEQUENCE</scope>
</reference>
<evidence type="ECO:0000313" key="1">
    <source>
        <dbReference type="EMBL" id="EQD47879.1"/>
    </source>
</evidence>
<dbReference type="AlphaFoldDB" id="T1B4X5"/>
<sequence>LTPQGQEMFPKRYELLLDAVMEELLEKEGDAFVGRLFRGAALRMARQVAQQVGDSPHPEERASRLVEALNGLGFRCTLDRDPEGNLRIVRTNCVFRHTALTHSHLLCDVFDRQLTRALLGELDVHLQDSIGRGGVRCTHLIRLA</sequence>
<comment type="caution">
    <text evidence="1">The sequence shown here is derived from an EMBL/GenBank/DDBJ whole genome shotgun (WGS) entry which is preliminary data.</text>
</comment>
<organism evidence="1">
    <name type="scientific">mine drainage metagenome</name>
    <dbReference type="NCBI Taxonomy" id="410659"/>
    <lineage>
        <taxon>unclassified sequences</taxon>
        <taxon>metagenomes</taxon>
        <taxon>ecological metagenomes</taxon>
    </lineage>
</organism>
<protein>
    <submittedName>
        <fullName evidence="1">Transcriptional regulator</fullName>
    </submittedName>
</protein>
<proteinExistence type="predicted"/>
<gene>
    <name evidence="1" type="ORF">B2A_08247</name>
</gene>
<dbReference type="EMBL" id="AUZZ01005929">
    <property type="protein sequence ID" value="EQD47879.1"/>
    <property type="molecule type" value="Genomic_DNA"/>
</dbReference>